<dbReference type="SUPFAM" id="SSF52540">
    <property type="entry name" value="P-loop containing nucleoside triphosphate hydrolases"/>
    <property type="match status" value="1"/>
</dbReference>
<dbReference type="PANTHER" id="PTHR47691:SF3">
    <property type="entry name" value="HTH-TYPE TRANSCRIPTIONAL REGULATOR RV0890C-RELATED"/>
    <property type="match status" value="1"/>
</dbReference>
<dbReference type="RefSeq" id="WP_193994922.1">
    <property type="nucleotide sequence ID" value="NZ_JADEXP010000223.1"/>
</dbReference>
<evidence type="ECO:0000313" key="3">
    <source>
        <dbReference type="Proteomes" id="UP000615026"/>
    </source>
</evidence>
<dbReference type="InterPro" id="IPR002182">
    <property type="entry name" value="NB-ARC"/>
</dbReference>
<dbReference type="AlphaFoldDB" id="A0A928ZX07"/>
<evidence type="ECO:0000313" key="2">
    <source>
        <dbReference type="EMBL" id="MBE9069001.1"/>
    </source>
</evidence>
<dbReference type="PANTHER" id="PTHR47691">
    <property type="entry name" value="REGULATOR-RELATED"/>
    <property type="match status" value="1"/>
</dbReference>
<dbReference type="InterPro" id="IPR027417">
    <property type="entry name" value="P-loop_NTPase"/>
</dbReference>
<dbReference type="Gene3D" id="3.40.50.300">
    <property type="entry name" value="P-loop containing nucleotide triphosphate hydrolases"/>
    <property type="match status" value="1"/>
</dbReference>
<evidence type="ECO:0000259" key="1">
    <source>
        <dbReference type="Pfam" id="PF00931"/>
    </source>
</evidence>
<organism evidence="2 3">
    <name type="scientific">Leptolyngbya cf. ectocarpi LEGE 11479</name>
    <dbReference type="NCBI Taxonomy" id="1828722"/>
    <lineage>
        <taxon>Bacteria</taxon>
        <taxon>Bacillati</taxon>
        <taxon>Cyanobacteriota</taxon>
        <taxon>Cyanophyceae</taxon>
        <taxon>Leptolyngbyales</taxon>
        <taxon>Leptolyngbyaceae</taxon>
        <taxon>Leptolyngbya group</taxon>
        <taxon>Leptolyngbya</taxon>
    </lineage>
</organism>
<dbReference type="GO" id="GO:0043531">
    <property type="term" value="F:ADP binding"/>
    <property type="evidence" value="ECO:0007669"/>
    <property type="project" value="InterPro"/>
</dbReference>
<name>A0A928ZX07_LEPEC</name>
<protein>
    <recommendedName>
        <fullName evidence="1">NB-ARC domain-containing protein</fullName>
    </recommendedName>
</protein>
<proteinExistence type="predicted"/>
<sequence length="483" mass="54566">MGQSVRASEKGLAIANQARQRLGWTKTSTACWWQDAHTSRATLRRFWRGERIQQDAFIAICQAVGLSNWQEIAELALEPRNEESLSFPCLIDWGEAPDIEQFYGREQELQQLQTWVNTAKLITISGLGGTGKTTLAIVLAEQQQTEFEQIIWRSSNVPLETLLTDVLETPSETVEQGVKQLLKTMQHRRLIILDAIESHIHLDFLYRISRSRHRSCLLVISRQPLPTQFQTLNRSQQISLSGFSPDAAVKLLRTCGCRGQLSQLKTLARLYGHNPLALKLVASTIKTVFNGQIAPFLDQETIILPDPIRLLFQQQFKALEPLEKTILFWLAIWQEPISLCRLQTHLLSPDPATTMTSLSTLVQRSLVTQHFLADQPSFSLQPMIMTFFINELAAAIAQEILQAHSTQDFELLKTHCIVRPGTDDILGDRVLAALQKNYQNQIAQPLSESISTWLQQAKLESSSTVGYLIFNLTILAKRFEATG</sequence>
<feature type="domain" description="NB-ARC" evidence="1">
    <location>
        <begin position="111"/>
        <end position="258"/>
    </location>
</feature>
<gene>
    <name evidence="2" type="ORF">IQ260_20360</name>
</gene>
<dbReference type="Proteomes" id="UP000615026">
    <property type="component" value="Unassembled WGS sequence"/>
</dbReference>
<dbReference type="PRINTS" id="PR00364">
    <property type="entry name" value="DISEASERSIST"/>
</dbReference>
<dbReference type="Pfam" id="PF00931">
    <property type="entry name" value="NB-ARC"/>
    <property type="match status" value="1"/>
</dbReference>
<keyword evidence="3" id="KW-1185">Reference proteome</keyword>
<comment type="caution">
    <text evidence="2">The sequence shown here is derived from an EMBL/GenBank/DDBJ whole genome shotgun (WGS) entry which is preliminary data.</text>
</comment>
<reference evidence="2" key="1">
    <citation type="submission" date="2020-10" db="EMBL/GenBank/DDBJ databases">
        <authorList>
            <person name="Castelo-Branco R."/>
            <person name="Eusebio N."/>
            <person name="Adriana R."/>
            <person name="Vieira A."/>
            <person name="Brugerolle De Fraissinette N."/>
            <person name="Rezende De Castro R."/>
            <person name="Schneider M.P."/>
            <person name="Vasconcelos V."/>
            <person name="Leao P.N."/>
        </authorList>
    </citation>
    <scope>NUCLEOTIDE SEQUENCE</scope>
    <source>
        <strain evidence="2">LEGE 11479</strain>
    </source>
</reference>
<dbReference type="EMBL" id="JADEXP010000223">
    <property type="protein sequence ID" value="MBE9069001.1"/>
    <property type="molecule type" value="Genomic_DNA"/>
</dbReference>
<accession>A0A928ZX07</accession>